<keyword evidence="4" id="KW-0223">Dioxygenase</keyword>
<keyword evidence="9" id="KW-1185">Reference proteome</keyword>
<keyword evidence="6" id="KW-0408">Iron</keyword>
<feature type="domain" description="Fe2OG dioxygenase" evidence="7">
    <location>
        <begin position="84"/>
        <end position="196"/>
    </location>
</feature>
<protein>
    <recommendedName>
        <fullName evidence="7">Fe2OG dioxygenase domain-containing protein</fullName>
    </recommendedName>
</protein>
<dbReference type="GO" id="GO:0004656">
    <property type="term" value="F:procollagen-proline 4-dioxygenase activity"/>
    <property type="evidence" value="ECO:0007669"/>
    <property type="project" value="TreeGrafter"/>
</dbReference>
<dbReference type="RefSeq" id="WP_202920697.1">
    <property type="nucleotide sequence ID" value="NZ_CP036273.1"/>
</dbReference>
<reference evidence="8 9" key="1">
    <citation type="submission" date="2019-02" db="EMBL/GenBank/DDBJ databases">
        <title>Deep-cultivation of Planctomycetes and their phenomic and genomic characterization uncovers novel biology.</title>
        <authorList>
            <person name="Wiegand S."/>
            <person name="Jogler M."/>
            <person name="Boedeker C."/>
            <person name="Pinto D."/>
            <person name="Vollmers J."/>
            <person name="Rivas-Marin E."/>
            <person name="Kohn T."/>
            <person name="Peeters S.H."/>
            <person name="Heuer A."/>
            <person name="Rast P."/>
            <person name="Oberbeckmann S."/>
            <person name="Bunk B."/>
            <person name="Jeske O."/>
            <person name="Meyerdierks A."/>
            <person name="Storesund J.E."/>
            <person name="Kallscheuer N."/>
            <person name="Luecker S."/>
            <person name="Lage O.M."/>
            <person name="Pohl T."/>
            <person name="Merkel B.J."/>
            <person name="Hornburger P."/>
            <person name="Mueller R.-W."/>
            <person name="Bruemmer F."/>
            <person name="Labrenz M."/>
            <person name="Spormann A.M."/>
            <person name="Op den Camp H."/>
            <person name="Overmann J."/>
            <person name="Amann R."/>
            <person name="Jetten M.S.M."/>
            <person name="Mascher T."/>
            <person name="Medema M.H."/>
            <person name="Devos D.P."/>
            <person name="Kaster A.-K."/>
            <person name="Ovreas L."/>
            <person name="Rohde M."/>
            <person name="Galperin M.Y."/>
            <person name="Jogler C."/>
        </authorList>
    </citation>
    <scope>NUCLEOTIDE SEQUENCE [LARGE SCALE GENOMIC DNA]</scope>
    <source>
        <strain evidence="8 9">ETA_A1</strain>
    </source>
</reference>
<dbReference type="InterPro" id="IPR005123">
    <property type="entry name" value="Oxoglu/Fe-dep_dioxygenase_dom"/>
</dbReference>
<evidence type="ECO:0000256" key="4">
    <source>
        <dbReference type="ARBA" id="ARBA00022964"/>
    </source>
</evidence>
<dbReference type="Pfam" id="PF13640">
    <property type="entry name" value="2OG-FeII_Oxy_3"/>
    <property type="match status" value="1"/>
</dbReference>
<keyword evidence="3" id="KW-0847">Vitamin C</keyword>
<dbReference type="EMBL" id="CP036273">
    <property type="protein sequence ID" value="QDU19392.1"/>
    <property type="molecule type" value="Genomic_DNA"/>
</dbReference>
<keyword evidence="2" id="KW-0479">Metal-binding</keyword>
<evidence type="ECO:0000256" key="1">
    <source>
        <dbReference type="ARBA" id="ARBA00001961"/>
    </source>
</evidence>
<evidence type="ECO:0000313" key="9">
    <source>
        <dbReference type="Proteomes" id="UP000319576"/>
    </source>
</evidence>
<dbReference type="GO" id="GO:0005506">
    <property type="term" value="F:iron ion binding"/>
    <property type="evidence" value="ECO:0007669"/>
    <property type="project" value="InterPro"/>
</dbReference>
<evidence type="ECO:0000313" key="8">
    <source>
        <dbReference type="EMBL" id="QDU19392.1"/>
    </source>
</evidence>
<dbReference type="Gene3D" id="2.60.120.620">
    <property type="entry name" value="q2cbj1_9rhob like domain"/>
    <property type="match status" value="1"/>
</dbReference>
<dbReference type="SMART" id="SM00702">
    <property type="entry name" value="P4Hc"/>
    <property type="match status" value="1"/>
</dbReference>
<organism evidence="8 9">
    <name type="scientific">Urbifossiella limnaea</name>
    <dbReference type="NCBI Taxonomy" id="2528023"/>
    <lineage>
        <taxon>Bacteria</taxon>
        <taxon>Pseudomonadati</taxon>
        <taxon>Planctomycetota</taxon>
        <taxon>Planctomycetia</taxon>
        <taxon>Gemmatales</taxon>
        <taxon>Gemmataceae</taxon>
        <taxon>Urbifossiella</taxon>
    </lineage>
</organism>
<sequence>MTKTLIAGRDDVFTVRGVLSPAECAEYVGRSEAAGYGDAPVNMYDGPVVNKRMRSNERVMVDDPATAAVLWEKLRPLVPERFGSWHAVGLNERFRYYRYDPGQLFDWHFDGHYERTPDEHSNLTVLLYLSGGFTGGATEFNFLTFGRLQDDDPVVSVVPEPGMALVFAHRILHRGAPVESGRKYVLRTDVMYRWQGAK</sequence>
<accession>A0A517XPH5</accession>
<dbReference type="InterPro" id="IPR045054">
    <property type="entry name" value="P4HA-like"/>
</dbReference>
<evidence type="ECO:0000256" key="6">
    <source>
        <dbReference type="ARBA" id="ARBA00023004"/>
    </source>
</evidence>
<dbReference type="GO" id="GO:0031418">
    <property type="term" value="F:L-ascorbic acid binding"/>
    <property type="evidence" value="ECO:0007669"/>
    <property type="project" value="UniProtKB-KW"/>
</dbReference>
<dbReference type="InterPro" id="IPR006620">
    <property type="entry name" value="Pro_4_hyd_alph"/>
</dbReference>
<evidence type="ECO:0000256" key="5">
    <source>
        <dbReference type="ARBA" id="ARBA00023002"/>
    </source>
</evidence>
<evidence type="ECO:0000256" key="3">
    <source>
        <dbReference type="ARBA" id="ARBA00022896"/>
    </source>
</evidence>
<dbReference type="PANTHER" id="PTHR10869">
    <property type="entry name" value="PROLYL 4-HYDROXYLASE ALPHA SUBUNIT"/>
    <property type="match status" value="1"/>
</dbReference>
<dbReference type="InterPro" id="IPR044862">
    <property type="entry name" value="Pro_4_hyd_alph_FE2OG_OXY"/>
</dbReference>
<proteinExistence type="predicted"/>
<evidence type="ECO:0000259" key="7">
    <source>
        <dbReference type="PROSITE" id="PS51471"/>
    </source>
</evidence>
<keyword evidence="5" id="KW-0560">Oxidoreductase</keyword>
<gene>
    <name evidence="8" type="ORF">ETAA1_13160</name>
</gene>
<dbReference type="AlphaFoldDB" id="A0A517XPH5"/>
<dbReference type="KEGG" id="uli:ETAA1_13160"/>
<comment type="cofactor">
    <cofactor evidence="1">
        <name>L-ascorbate</name>
        <dbReference type="ChEBI" id="CHEBI:38290"/>
    </cofactor>
</comment>
<name>A0A517XPH5_9BACT</name>
<dbReference type="SUPFAM" id="SSF51197">
    <property type="entry name" value="Clavaminate synthase-like"/>
    <property type="match status" value="1"/>
</dbReference>
<dbReference type="PROSITE" id="PS51471">
    <property type="entry name" value="FE2OG_OXY"/>
    <property type="match status" value="1"/>
</dbReference>
<evidence type="ECO:0000256" key="2">
    <source>
        <dbReference type="ARBA" id="ARBA00022723"/>
    </source>
</evidence>
<dbReference type="PANTHER" id="PTHR10869:SF236">
    <property type="entry name" value="PROLYL 4-HYDROXYLASE ALPHA SUBUNIT DOMAIN-CONTAINING PROTEIN"/>
    <property type="match status" value="1"/>
</dbReference>
<dbReference type="Proteomes" id="UP000319576">
    <property type="component" value="Chromosome"/>
</dbReference>